<evidence type="ECO:0000313" key="6">
    <source>
        <dbReference type="EMBL" id="GFJ88544.1"/>
    </source>
</evidence>
<organism evidence="6 7">
    <name type="scientific">Phytohabitans rumicis</name>
    <dbReference type="NCBI Taxonomy" id="1076125"/>
    <lineage>
        <taxon>Bacteria</taxon>
        <taxon>Bacillati</taxon>
        <taxon>Actinomycetota</taxon>
        <taxon>Actinomycetes</taxon>
        <taxon>Micromonosporales</taxon>
        <taxon>Micromonosporaceae</taxon>
    </lineage>
</organism>
<keyword evidence="7" id="KW-1185">Reference proteome</keyword>
<dbReference type="SUPFAM" id="SSF48008">
    <property type="entry name" value="GntR ligand-binding domain-like"/>
    <property type="match status" value="1"/>
</dbReference>
<dbReference type="EMBL" id="BLPG01000001">
    <property type="protein sequence ID" value="GFJ88544.1"/>
    <property type="molecule type" value="Genomic_DNA"/>
</dbReference>
<keyword evidence="2" id="KW-0238">DNA-binding</keyword>
<proteinExistence type="predicted"/>
<feature type="region of interest" description="Disordered" evidence="4">
    <location>
        <begin position="1"/>
        <end position="24"/>
    </location>
</feature>
<dbReference type="SMART" id="SM00895">
    <property type="entry name" value="FCD"/>
    <property type="match status" value="1"/>
</dbReference>
<dbReference type="PANTHER" id="PTHR43537">
    <property type="entry name" value="TRANSCRIPTIONAL REGULATOR, GNTR FAMILY"/>
    <property type="match status" value="1"/>
</dbReference>
<evidence type="ECO:0000256" key="4">
    <source>
        <dbReference type="SAM" id="MobiDB-lite"/>
    </source>
</evidence>
<evidence type="ECO:0000256" key="1">
    <source>
        <dbReference type="ARBA" id="ARBA00023015"/>
    </source>
</evidence>
<evidence type="ECO:0000313" key="7">
    <source>
        <dbReference type="Proteomes" id="UP000482960"/>
    </source>
</evidence>
<dbReference type="InterPro" id="IPR036388">
    <property type="entry name" value="WH-like_DNA-bd_sf"/>
</dbReference>
<keyword evidence="1" id="KW-0805">Transcription regulation</keyword>
<dbReference type="Gene3D" id="1.20.120.530">
    <property type="entry name" value="GntR ligand-binding domain-like"/>
    <property type="match status" value="1"/>
</dbReference>
<dbReference type="Pfam" id="PF00392">
    <property type="entry name" value="GntR"/>
    <property type="match status" value="1"/>
</dbReference>
<dbReference type="CDD" id="cd07377">
    <property type="entry name" value="WHTH_GntR"/>
    <property type="match status" value="1"/>
</dbReference>
<dbReference type="GO" id="GO:0003677">
    <property type="term" value="F:DNA binding"/>
    <property type="evidence" value="ECO:0007669"/>
    <property type="project" value="UniProtKB-KW"/>
</dbReference>
<dbReference type="InterPro" id="IPR008920">
    <property type="entry name" value="TF_FadR/GntR_C"/>
</dbReference>
<dbReference type="SUPFAM" id="SSF46785">
    <property type="entry name" value="Winged helix' DNA-binding domain"/>
    <property type="match status" value="1"/>
</dbReference>
<name>A0A6V8KXH5_9ACTN</name>
<evidence type="ECO:0000256" key="2">
    <source>
        <dbReference type="ARBA" id="ARBA00023125"/>
    </source>
</evidence>
<dbReference type="AlphaFoldDB" id="A0A6V8KXH5"/>
<dbReference type="Pfam" id="PF07729">
    <property type="entry name" value="FCD"/>
    <property type="match status" value="1"/>
</dbReference>
<comment type="caution">
    <text evidence="6">The sequence shown here is derived from an EMBL/GenBank/DDBJ whole genome shotgun (WGS) entry which is preliminary data.</text>
</comment>
<evidence type="ECO:0000259" key="5">
    <source>
        <dbReference type="PROSITE" id="PS50949"/>
    </source>
</evidence>
<dbReference type="InterPro" id="IPR011711">
    <property type="entry name" value="GntR_C"/>
</dbReference>
<dbReference type="Proteomes" id="UP000482960">
    <property type="component" value="Unassembled WGS sequence"/>
</dbReference>
<feature type="domain" description="HTH gntR-type" evidence="5">
    <location>
        <begin position="29"/>
        <end position="97"/>
    </location>
</feature>
<keyword evidence="3" id="KW-0804">Transcription</keyword>
<sequence length="268" mass="28619">MESGLTTSPGTPGDGARDTATPAPATAYQPGYVLAAERLLEYIAEQQLRPGDRLPTERGLAEILQTGRTVTREAVKVLAAVGRISVRKGAGLFVAAPANPIAGRRIAYFQPTDLVQVRMMFEYRRLIEADSARRAANLATPIQVRAVREAAEGTMAVWAEADPSEFARFDALFHDAVAVAAGNVFLEAAVSDIRDFAAQSDRLLFLGELPGSLEVAAHQHLAIAAAIAEGRPDAAAAAMIEHVDTTQAQFEERIHNRLLKADPTPDAG</sequence>
<gene>
    <name evidence="6" type="primary">pdhR_2</name>
    <name evidence="6" type="ORF">Prum_021860</name>
</gene>
<dbReference type="InterPro" id="IPR000524">
    <property type="entry name" value="Tscrpt_reg_HTH_GntR"/>
</dbReference>
<dbReference type="Gene3D" id="1.10.10.10">
    <property type="entry name" value="Winged helix-like DNA-binding domain superfamily/Winged helix DNA-binding domain"/>
    <property type="match status" value="1"/>
</dbReference>
<dbReference type="GO" id="GO:0003700">
    <property type="term" value="F:DNA-binding transcription factor activity"/>
    <property type="evidence" value="ECO:0007669"/>
    <property type="project" value="InterPro"/>
</dbReference>
<feature type="compositionally biased region" description="Polar residues" evidence="4">
    <location>
        <begin position="1"/>
        <end position="10"/>
    </location>
</feature>
<reference evidence="6 7" key="1">
    <citation type="submission" date="2020-03" db="EMBL/GenBank/DDBJ databases">
        <title>Whole genome shotgun sequence of Phytohabitans rumicis NBRC 108638.</title>
        <authorList>
            <person name="Komaki H."/>
            <person name="Tamura T."/>
        </authorList>
    </citation>
    <scope>NUCLEOTIDE SEQUENCE [LARGE SCALE GENOMIC DNA]</scope>
    <source>
        <strain evidence="6 7">NBRC 108638</strain>
    </source>
</reference>
<accession>A0A6V8KXH5</accession>
<dbReference type="PANTHER" id="PTHR43537:SF5">
    <property type="entry name" value="UXU OPERON TRANSCRIPTIONAL REGULATOR"/>
    <property type="match status" value="1"/>
</dbReference>
<dbReference type="PROSITE" id="PS50949">
    <property type="entry name" value="HTH_GNTR"/>
    <property type="match status" value="1"/>
</dbReference>
<protein>
    <submittedName>
        <fullName evidence="6">GntR family transcriptional regulator</fullName>
    </submittedName>
</protein>
<evidence type="ECO:0000256" key="3">
    <source>
        <dbReference type="ARBA" id="ARBA00023163"/>
    </source>
</evidence>
<dbReference type="SMART" id="SM00345">
    <property type="entry name" value="HTH_GNTR"/>
    <property type="match status" value="1"/>
</dbReference>
<dbReference type="InterPro" id="IPR036390">
    <property type="entry name" value="WH_DNA-bd_sf"/>
</dbReference>
<reference evidence="6 7" key="2">
    <citation type="submission" date="2020-03" db="EMBL/GenBank/DDBJ databases">
        <authorList>
            <person name="Ichikawa N."/>
            <person name="Kimura A."/>
            <person name="Kitahashi Y."/>
            <person name="Uohara A."/>
        </authorList>
    </citation>
    <scope>NUCLEOTIDE SEQUENCE [LARGE SCALE GENOMIC DNA]</scope>
    <source>
        <strain evidence="6 7">NBRC 108638</strain>
    </source>
</reference>